<feature type="chain" id="PRO_5003685356" description="Lipid/polyisoprenoid-binding YceI-like domain-containing protein" evidence="1">
    <location>
        <begin position="22"/>
        <end position="239"/>
    </location>
</feature>
<dbReference type="HOGENOM" id="CLU_071003_2_2_10"/>
<reference evidence="4" key="1">
    <citation type="submission" date="2012-06" db="EMBL/GenBank/DDBJ databases">
        <title>The complete genome of Flexibacter litoralis DSM 6794.</title>
        <authorList>
            <person name="Lucas S."/>
            <person name="Copeland A."/>
            <person name="Lapidus A."/>
            <person name="Glavina del Rio T."/>
            <person name="Dalin E."/>
            <person name="Tice H."/>
            <person name="Bruce D."/>
            <person name="Goodwin L."/>
            <person name="Pitluck S."/>
            <person name="Peters L."/>
            <person name="Ovchinnikova G."/>
            <person name="Lu M."/>
            <person name="Kyrpides N."/>
            <person name="Mavromatis K."/>
            <person name="Ivanova N."/>
            <person name="Brettin T."/>
            <person name="Detter J.C."/>
            <person name="Han C."/>
            <person name="Larimer F."/>
            <person name="Land M."/>
            <person name="Hauser L."/>
            <person name="Markowitz V."/>
            <person name="Cheng J.-F."/>
            <person name="Hugenholtz P."/>
            <person name="Woyke T."/>
            <person name="Wu D."/>
            <person name="Spring S."/>
            <person name="Lang E."/>
            <person name="Kopitz M."/>
            <person name="Brambilla E."/>
            <person name="Klenk H.-P."/>
            <person name="Eisen J.A."/>
        </authorList>
    </citation>
    <scope>NUCLEOTIDE SEQUENCE [LARGE SCALE GENOMIC DNA]</scope>
    <source>
        <strain evidence="4">ATCC 23117 / DSM 6794 / NBRC 15988 / NCIMB 1366 / Sio-4</strain>
    </source>
</reference>
<feature type="domain" description="Lipid/polyisoprenoid-binding YceI-like" evidence="2">
    <location>
        <begin position="50"/>
        <end position="236"/>
    </location>
</feature>
<dbReference type="OrthoDB" id="951410at2"/>
<evidence type="ECO:0000313" key="4">
    <source>
        <dbReference type="Proteomes" id="UP000006054"/>
    </source>
</evidence>
<dbReference type="Proteomes" id="UP000006054">
    <property type="component" value="Chromosome"/>
</dbReference>
<accession>I4AJF6</accession>
<protein>
    <recommendedName>
        <fullName evidence="2">Lipid/polyisoprenoid-binding YceI-like domain-containing protein</fullName>
    </recommendedName>
</protein>
<evidence type="ECO:0000256" key="1">
    <source>
        <dbReference type="SAM" id="SignalP"/>
    </source>
</evidence>
<dbReference type="PANTHER" id="PTHR34406:SF1">
    <property type="entry name" value="PROTEIN YCEI"/>
    <property type="match status" value="1"/>
</dbReference>
<dbReference type="Gene3D" id="2.40.128.110">
    <property type="entry name" value="Lipid/polyisoprenoid-binding, YceI-like"/>
    <property type="match status" value="1"/>
</dbReference>
<dbReference type="EMBL" id="CP003345">
    <property type="protein sequence ID" value="AFM04091.1"/>
    <property type="molecule type" value="Genomic_DNA"/>
</dbReference>
<name>I4AJF6_BERLS</name>
<dbReference type="SUPFAM" id="SSF101874">
    <property type="entry name" value="YceI-like"/>
    <property type="match status" value="1"/>
</dbReference>
<keyword evidence="1" id="KW-0732">Signal</keyword>
<keyword evidence="4" id="KW-1185">Reference proteome</keyword>
<dbReference type="AlphaFoldDB" id="I4AJF6"/>
<proteinExistence type="predicted"/>
<dbReference type="STRING" id="880071.Fleli_1681"/>
<dbReference type="Pfam" id="PF04264">
    <property type="entry name" value="YceI"/>
    <property type="match status" value="1"/>
</dbReference>
<dbReference type="PROSITE" id="PS51257">
    <property type="entry name" value="PROKAR_LIPOPROTEIN"/>
    <property type="match status" value="1"/>
</dbReference>
<dbReference type="RefSeq" id="WP_014797546.1">
    <property type="nucleotide sequence ID" value="NC_018018.1"/>
</dbReference>
<gene>
    <name evidence="3" type="ordered locus">Fleli_1681</name>
</gene>
<dbReference type="InterPro" id="IPR007372">
    <property type="entry name" value="Lipid/polyisoprenoid-bd_YceI"/>
</dbReference>
<dbReference type="PANTHER" id="PTHR34406">
    <property type="entry name" value="PROTEIN YCEI"/>
    <property type="match status" value="1"/>
</dbReference>
<organism evidence="3 4">
    <name type="scientific">Bernardetia litoralis (strain ATCC 23117 / DSM 6794 / NBRC 15988 / NCIMB 1366 / Fx l1 / Sio-4)</name>
    <name type="common">Flexibacter litoralis</name>
    <dbReference type="NCBI Taxonomy" id="880071"/>
    <lineage>
        <taxon>Bacteria</taxon>
        <taxon>Pseudomonadati</taxon>
        <taxon>Bacteroidota</taxon>
        <taxon>Cytophagia</taxon>
        <taxon>Cytophagales</taxon>
        <taxon>Bernardetiaceae</taxon>
        <taxon>Bernardetia</taxon>
    </lineage>
</organism>
<evidence type="ECO:0000313" key="3">
    <source>
        <dbReference type="EMBL" id="AFM04091.1"/>
    </source>
</evidence>
<dbReference type="SMART" id="SM00867">
    <property type="entry name" value="YceI"/>
    <property type="match status" value="1"/>
</dbReference>
<dbReference type="InterPro" id="IPR036761">
    <property type="entry name" value="TTHA0802/YceI-like_sf"/>
</dbReference>
<dbReference type="eggNOG" id="COG2353">
    <property type="taxonomic scope" value="Bacteria"/>
</dbReference>
<sequence length="239" mass="25652" precursor="true">MKRISLFASAILIAGSLSFLSSCNNAPKSQDAEVVDTVAVVPEETQATQELMIDPSASAVTWIGVKPTGQHNGTFGIAPESKLMVENGTLTGGTITINMSDIKVLDIEEADENNAKLVGHLKGEEFFATETYPTSVFTITNVEAVDASTIEVVEGEHSTENPTHKITGNLKMMDVEKSISFYANVTMPSEGEVKASAKFNIDRTEFNVSHMAEGVDVVKEKFINNTVNVGFDITAKAAM</sequence>
<evidence type="ECO:0000259" key="2">
    <source>
        <dbReference type="SMART" id="SM00867"/>
    </source>
</evidence>
<feature type="signal peptide" evidence="1">
    <location>
        <begin position="1"/>
        <end position="21"/>
    </location>
</feature>
<dbReference type="KEGG" id="fli:Fleli_1681"/>